<accession>A0A7J0BTE5</accession>
<keyword evidence="4" id="KW-1185">Reference proteome</keyword>
<dbReference type="RefSeq" id="WP_174409652.1">
    <property type="nucleotide sequence ID" value="NZ_BLVP01000008.1"/>
</dbReference>
<dbReference type="EMBL" id="BLVP01000008">
    <property type="protein sequence ID" value="GFM36993.1"/>
    <property type="molecule type" value="Genomic_DNA"/>
</dbReference>
<name>A0A7J0BTE5_9BACT</name>
<gene>
    <name evidence="3" type="ORF">DSM19430T_16770</name>
</gene>
<comment type="caution">
    <text evidence="3">The sequence shown here is derived from an EMBL/GenBank/DDBJ whole genome shotgun (WGS) entry which is preliminary data.</text>
</comment>
<protein>
    <submittedName>
        <fullName evidence="3">Pilus biosynthesis protein TadE</fullName>
    </submittedName>
</protein>
<keyword evidence="1" id="KW-0812">Transmembrane</keyword>
<sequence>MKNFRTSENGMAAVEIALLLPVLALVLYVVVEGANTLHNYATISEASRSAARQVVISGDPSTARPIVEAVVTELPVAALTTTVSMDAGASSVTVEVRYAYQSVFLANRQADGPLPSLYTLSAKTTMPVP</sequence>
<evidence type="ECO:0000313" key="4">
    <source>
        <dbReference type="Proteomes" id="UP000503820"/>
    </source>
</evidence>
<feature type="domain" description="TadE-like" evidence="2">
    <location>
        <begin position="10"/>
        <end position="52"/>
    </location>
</feature>
<organism evidence="3 4">
    <name type="scientific">Desulfovibrio psychrotolerans</name>
    <dbReference type="NCBI Taxonomy" id="415242"/>
    <lineage>
        <taxon>Bacteria</taxon>
        <taxon>Pseudomonadati</taxon>
        <taxon>Thermodesulfobacteriota</taxon>
        <taxon>Desulfovibrionia</taxon>
        <taxon>Desulfovibrionales</taxon>
        <taxon>Desulfovibrionaceae</taxon>
        <taxon>Desulfovibrio</taxon>
    </lineage>
</organism>
<keyword evidence="1" id="KW-1133">Transmembrane helix</keyword>
<dbReference type="Pfam" id="PF07811">
    <property type="entry name" value="TadE"/>
    <property type="match status" value="1"/>
</dbReference>
<evidence type="ECO:0000256" key="1">
    <source>
        <dbReference type="SAM" id="Phobius"/>
    </source>
</evidence>
<dbReference type="AlphaFoldDB" id="A0A7J0BTE5"/>
<evidence type="ECO:0000259" key="2">
    <source>
        <dbReference type="Pfam" id="PF07811"/>
    </source>
</evidence>
<feature type="transmembrane region" description="Helical" evidence="1">
    <location>
        <begin position="12"/>
        <end position="31"/>
    </location>
</feature>
<keyword evidence="1" id="KW-0472">Membrane</keyword>
<dbReference type="InterPro" id="IPR012495">
    <property type="entry name" value="TadE-like_dom"/>
</dbReference>
<reference evidence="3 4" key="1">
    <citation type="submission" date="2020-05" db="EMBL/GenBank/DDBJ databases">
        <title>Draft genome sequence of Desulfovibrio psychrotolerans JS1T.</title>
        <authorList>
            <person name="Ueno A."/>
            <person name="Tamazawa S."/>
            <person name="Tamamura S."/>
            <person name="Murakami T."/>
            <person name="Kiyama T."/>
            <person name="Inomata H."/>
            <person name="Amano Y."/>
            <person name="Miyakawa K."/>
            <person name="Tamaki H."/>
            <person name="Naganuma T."/>
            <person name="Kaneko K."/>
        </authorList>
    </citation>
    <scope>NUCLEOTIDE SEQUENCE [LARGE SCALE GENOMIC DNA]</scope>
    <source>
        <strain evidence="3 4">JS1</strain>
    </source>
</reference>
<proteinExistence type="predicted"/>
<dbReference type="Proteomes" id="UP000503820">
    <property type="component" value="Unassembled WGS sequence"/>
</dbReference>
<evidence type="ECO:0000313" key="3">
    <source>
        <dbReference type="EMBL" id="GFM36993.1"/>
    </source>
</evidence>